<dbReference type="AlphaFoldDB" id="A0A134B840"/>
<evidence type="ECO:0000313" key="1">
    <source>
        <dbReference type="EMBL" id="KXB76101.1"/>
    </source>
</evidence>
<dbReference type="Proteomes" id="UP000070224">
    <property type="component" value="Unassembled WGS sequence"/>
</dbReference>
<gene>
    <name evidence="1" type="ORF">HMPREF3185_01150</name>
</gene>
<reference evidence="2" key="1">
    <citation type="submission" date="2016-01" db="EMBL/GenBank/DDBJ databases">
        <authorList>
            <person name="Mitreva M."/>
            <person name="Pepin K.H."/>
            <person name="Mihindukulasuriya K.A."/>
            <person name="Fulton R."/>
            <person name="Fronick C."/>
            <person name="O'Laughlin M."/>
            <person name="Miner T."/>
            <person name="Herter B."/>
            <person name="Rosa B.A."/>
            <person name="Cordes M."/>
            <person name="Tomlinson C."/>
            <person name="Wollam A."/>
            <person name="Palsikar V.B."/>
            <person name="Mardis E.R."/>
            <person name="Wilson R.K."/>
        </authorList>
    </citation>
    <scope>NUCLEOTIDE SEQUENCE [LARGE SCALE GENOMIC DNA]</scope>
    <source>
        <strain evidence="2">KA00683</strain>
    </source>
</reference>
<name>A0A134B840_9PORP</name>
<protein>
    <submittedName>
        <fullName evidence="1">Uncharacterized protein</fullName>
    </submittedName>
</protein>
<dbReference type="EMBL" id="LSDK01000078">
    <property type="protein sequence ID" value="KXB76101.1"/>
    <property type="molecule type" value="Genomic_DNA"/>
</dbReference>
<sequence length="49" mass="5372">MRPVLVDIGDQYCSARRPVVVTFHPSRRCAPGRCEERRELCAGGASVAV</sequence>
<keyword evidence="2" id="KW-1185">Reference proteome</keyword>
<organism evidence="1 2">
    <name type="scientific">Porphyromonas somerae</name>
    <dbReference type="NCBI Taxonomy" id="322095"/>
    <lineage>
        <taxon>Bacteria</taxon>
        <taxon>Pseudomonadati</taxon>
        <taxon>Bacteroidota</taxon>
        <taxon>Bacteroidia</taxon>
        <taxon>Bacteroidales</taxon>
        <taxon>Porphyromonadaceae</taxon>
        <taxon>Porphyromonas</taxon>
    </lineage>
</organism>
<comment type="caution">
    <text evidence="1">The sequence shown here is derived from an EMBL/GenBank/DDBJ whole genome shotgun (WGS) entry which is preliminary data.</text>
</comment>
<proteinExistence type="predicted"/>
<accession>A0A134B840</accession>
<evidence type="ECO:0000313" key="2">
    <source>
        <dbReference type="Proteomes" id="UP000070224"/>
    </source>
</evidence>